<dbReference type="AlphaFoldDB" id="V9IGQ7"/>
<dbReference type="InterPro" id="IPR035892">
    <property type="entry name" value="C2_domain_sf"/>
</dbReference>
<name>V9IGQ7_APICE</name>
<gene>
    <name evidence="1" type="ORF">ACCB08145</name>
</gene>
<protein>
    <submittedName>
        <fullName evidence="1">Uncharacterized protein</fullName>
    </submittedName>
</protein>
<proteinExistence type="evidence at transcript level"/>
<dbReference type="EMBL" id="JR046924">
    <property type="protein sequence ID" value="AEY60283.1"/>
    <property type="molecule type" value="mRNA"/>
</dbReference>
<reference evidence="1" key="1">
    <citation type="submission" date="2011-11" db="EMBL/GenBank/DDBJ databases">
        <title>Decoding the brain transcriptome of the Eastern honeybee (Apis cerana) based on pyrosequencing.</title>
        <authorList>
            <person name="Sun L."/>
            <person name="Zheng H."/>
            <person name="Wang Y."/>
            <person name="Xie X."/>
            <person name="Zhu Y."/>
            <person name="Gu W."/>
            <person name="Wang S."/>
        </authorList>
    </citation>
    <scope>NUCLEOTIDE SEQUENCE</scope>
    <source>
        <tissue evidence="1">Brain</tissue>
    </source>
</reference>
<accession>V9IGQ7</accession>
<organism evidence="1">
    <name type="scientific">Apis cerana</name>
    <name type="common">Indian honeybee</name>
    <dbReference type="NCBI Taxonomy" id="7461"/>
    <lineage>
        <taxon>Eukaryota</taxon>
        <taxon>Metazoa</taxon>
        <taxon>Ecdysozoa</taxon>
        <taxon>Arthropoda</taxon>
        <taxon>Hexapoda</taxon>
        <taxon>Insecta</taxon>
        <taxon>Pterygota</taxon>
        <taxon>Neoptera</taxon>
        <taxon>Endopterygota</taxon>
        <taxon>Hymenoptera</taxon>
        <taxon>Apocrita</taxon>
        <taxon>Aculeata</taxon>
        <taxon>Apoidea</taxon>
        <taxon>Anthophila</taxon>
        <taxon>Apidae</taxon>
        <taxon>Apis</taxon>
    </lineage>
</organism>
<evidence type="ECO:0000313" key="1">
    <source>
        <dbReference type="EMBL" id="AEY60283.1"/>
    </source>
</evidence>
<sequence length="113" mass="12740">MHEHEALKGQMYIKMSVVDDGRVTHFWKSDRFAPCVSMKFSPEMARVIADNPYQGALKDVSFVVKFVSKNKLGKKTTVGHFVIGPDVGGTYGEQWKQALAKSGQQVTKWQSFE</sequence>
<dbReference type="Gene3D" id="2.60.40.150">
    <property type="entry name" value="C2 domain"/>
    <property type="match status" value="1"/>
</dbReference>